<keyword evidence="2" id="KW-1185">Reference proteome</keyword>
<sequence>MCTASQFVDSLERESRRQAELHDMIAAPKDRALTDEFIRLGEHKLETCMGWCKQFVQDAWCVVACLNVRSQAKHARGVEHDMNVGHDGNEDFAP</sequence>
<dbReference type="Proteomes" id="UP000821845">
    <property type="component" value="Chromosome 3"/>
</dbReference>
<gene>
    <name evidence="1" type="ORF">HPB50_001571</name>
</gene>
<reference evidence="1" key="1">
    <citation type="submission" date="2020-05" db="EMBL/GenBank/DDBJ databases">
        <title>Large-scale comparative analyses of tick genomes elucidate their genetic diversity and vector capacities.</title>
        <authorList>
            <person name="Jia N."/>
            <person name="Wang J."/>
            <person name="Shi W."/>
            <person name="Du L."/>
            <person name="Sun Y."/>
            <person name="Zhan W."/>
            <person name="Jiang J."/>
            <person name="Wang Q."/>
            <person name="Zhang B."/>
            <person name="Ji P."/>
            <person name="Sakyi L.B."/>
            <person name="Cui X."/>
            <person name="Yuan T."/>
            <person name="Jiang B."/>
            <person name="Yang W."/>
            <person name="Lam T.T.-Y."/>
            <person name="Chang Q."/>
            <person name="Ding S."/>
            <person name="Wang X."/>
            <person name="Zhu J."/>
            <person name="Ruan X."/>
            <person name="Zhao L."/>
            <person name="Wei J."/>
            <person name="Que T."/>
            <person name="Du C."/>
            <person name="Cheng J."/>
            <person name="Dai P."/>
            <person name="Han X."/>
            <person name="Huang E."/>
            <person name="Gao Y."/>
            <person name="Liu J."/>
            <person name="Shao H."/>
            <person name="Ye R."/>
            <person name="Li L."/>
            <person name="Wei W."/>
            <person name="Wang X."/>
            <person name="Wang C."/>
            <person name="Yang T."/>
            <person name="Huo Q."/>
            <person name="Li W."/>
            <person name="Guo W."/>
            <person name="Chen H."/>
            <person name="Zhou L."/>
            <person name="Ni X."/>
            <person name="Tian J."/>
            <person name="Zhou Y."/>
            <person name="Sheng Y."/>
            <person name="Liu T."/>
            <person name="Pan Y."/>
            <person name="Xia L."/>
            <person name="Li J."/>
            <person name="Zhao F."/>
            <person name="Cao W."/>
        </authorList>
    </citation>
    <scope>NUCLEOTIDE SEQUENCE</scope>
    <source>
        <strain evidence="1">Hyas-2018</strain>
    </source>
</reference>
<organism evidence="1 2">
    <name type="scientific">Hyalomma asiaticum</name>
    <name type="common">Tick</name>
    <dbReference type="NCBI Taxonomy" id="266040"/>
    <lineage>
        <taxon>Eukaryota</taxon>
        <taxon>Metazoa</taxon>
        <taxon>Ecdysozoa</taxon>
        <taxon>Arthropoda</taxon>
        <taxon>Chelicerata</taxon>
        <taxon>Arachnida</taxon>
        <taxon>Acari</taxon>
        <taxon>Parasitiformes</taxon>
        <taxon>Ixodida</taxon>
        <taxon>Ixodoidea</taxon>
        <taxon>Ixodidae</taxon>
        <taxon>Hyalomminae</taxon>
        <taxon>Hyalomma</taxon>
    </lineage>
</organism>
<accession>A0ACB7SJJ3</accession>
<evidence type="ECO:0000313" key="1">
    <source>
        <dbReference type="EMBL" id="KAH6934870.1"/>
    </source>
</evidence>
<dbReference type="EMBL" id="CM023483">
    <property type="protein sequence ID" value="KAH6934870.1"/>
    <property type="molecule type" value="Genomic_DNA"/>
</dbReference>
<evidence type="ECO:0000313" key="2">
    <source>
        <dbReference type="Proteomes" id="UP000821845"/>
    </source>
</evidence>
<proteinExistence type="predicted"/>
<protein>
    <submittedName>
        <fullName evidence="1">Uncharacterized protein</fullName>
    </submittedName>
</protein>
<comment type="caution">
    <text evidence="1">The sequence shown here is derived from an EMBL/GenBank/DDBJ whole genome shotgun (WGS) entry which is preliminary data.</text>
</comment>
<name>A0ACB7SJJ3_HYAAI</name>